<protein>
    <submittedName>
        <fullName evidence="2">Uncharacterized protein</fullName>
    </submittedName>
</protein>
<evidence type="ECO:0000256" key="1">
    <source>
        <dbReference type="SAM" id="MobiDB-lite"/>
    </source>
</evidence>
<dbReference type="PROSITE" id="PS51257">
    <property type="entry name" value="PROKAR_LIPOPROTEIN"/>
    <property type="match status" value="1"/>
</dbReference>
<gene>
    <name evidence="2" type="ORF">SAMN05421793_11739</name>
</gene>
<evidence type="ECO:0000313" key="3">
    <source>
        <dbReference type="Proteomes" id="UP000198555"/>
    </source>
</evidence>
<dbReference type="RefSeq" id="WP_143036765.1">
    <property type="nucleotide sequence ID" value="NZ_DAMACK010000016.1"/>
</dbReference>
<dbReference type="Proteomes" id="UP000198555">
    <property type="component" value="Unassembled WGS sequence"/>
</dbReference>
<sequence>MRTTFLLLSLPVLSLLFSCKKDQDSKMMKETYSSETTTVDDNGKKDSMTTTSVEKEIDGNRNGSYSYPYKASDGSRAKATFMNNGRSKTILIEANNRKFELDFKNKTQNGELYERSGISAESKGDSLIISQDNNEIALVRVNLN</sequence>
<feature type="compositionally biased region" description="Basic and acidic residues" evidence="1">
    <location>
        <begin position="41"/>
        <end position="59"/>
    </location>
</feature>
<name>A0A1H6JZ45_9FLAO</name>
<evidence type="ECO:0000313" key="2">
    <source>
        <dbReference type="EMBL" id="SEH64632.1"/>
    </source>
</evidence>
<feature type="region of interest" description="Disordered" evidence="1">
    <location>
        <begin position="30"/>
        <end position="64"/>
    </location>
</feature>
<organism evidence="2 3">
    <name type="scientific">Epilithonimonas hominis</name>
    <dbReference type="NCBI Taxonomy" id="420404"/>
    <lineage>
        <taxon>Bacteria</taxon>
        <taxon>Pseudomonadati</taxon>
        <taxon>Bacteroidota</taxon>
        <taxon>Flavobacteriia</taxon>
        <taxon>Flavobacteriales</taxon>
        <taxon>Weeksellaceae</taxon>
        <taxon>Chryseobacterium group</taxon>
        <taxon>Epilithonimonas</taxon>
    </lineage>
</organism>
<feature type="compositionally biased region" description="Polar residues" evidence="1">
    <location>
        <begin position="31"/>
        <end position="40"/>
    </location>
</feature>
<dbReference type="AlphaFoldDB" id="A0A1H6JZ45"/>
<proteinExistence type="predicted"/>
<dbReference type="EMBL" id="FNWX01000017">
    <property type="protein sequence ID" value="SEH64632.1"/>
    <property type="molecule type" value="Genomic_DNA"/>
</dbReference>
<reference evidence="3" key="1">
    <citation type="submission" date="2016-10" db="EMBL/GenBank/DDBJ databases">
        <authorList>
            <person name="Varghese N."/>
            <person name="Submissions S."/>
        </authorList>
    </citation>
    <scope>NUCLEOTIDE SEQUENCE [LARGE SCALE GENOMIC DNA]</scope>
    <source>
        <strain evidence="3">DSM 19326</strain>
    </source>
</reference>
<accession>A0A1H6JZ45</accession>
<keyword evidence="3" id="KW-1185">Reference proteome</keyword>